<evidence type="ECO:0000313" key="2">
    <source>
        <dbReference type="Proteomes" id="UP000239757"/>
    </source>
</evidence>
<protein>
    <submittedName>
        <fullName evidence="1">Uncharacterized protein</fullName>
    </submittedName>
</protein>
<dbReference type="Proteomes" id="UP000239757">
    <property type="component" value="Unassembled WGS sequence"/>
</dbReference>
<name>A0A2P5W570_GOSBA</name>
<accession>A0A2P5W570</accession>
<reference evidence="1 2" key="1">
    <citation type="submission" date="2015-01" db="EMBL/GenBank/DDBJ databases">
        <title>Genome of allotetraploid Gossypium barbadense reveals genomic plasticity and fiber elongation in cotton evolution.</title>
        <authorList>
            <person name="Chen X."/>
            <person name="Liu X."/>
            <person name="Zhao B."/>
            <person name="Zheng H."/>
            <person name="Hu Y."/>
            <person name="Lu G."/>
            <person name="Yang C."/>
            <person name="Chen J."/>
            <person name="Shan C."/>
            <person name="Zhang L."/>
            <person name="Zhou Y."/>
            <person name="Wang L."/>
            <person name="Guo W."/>
            <person name="Bai Y."/>
            <person name="Ruan J."/>
            <person name="Shangguan X."/>
            <person name="Mao Y."/>
            <person name="Jiang J."/>
            <person name="Zhu Y."/>
            <person name="Lei J."/>
            <person name="Kang H."/>
            <person name="Chen S."/>
            <person name="He X."/>
            <person name="Wang R."/>
            <person name="Wang Y."/>
            <person name="Chen J."/>
            <person name="Wang L."/>
            <person name="Yu S."/>
            <person name="Wang B."/>
            <person name="Wei J."/>
            <person name="Song S."/>
            <person name="Lu X."/>
            <person name="Gao Z."/>
            <person name="Gu W."/>
            <person name="Deng X."/>
            <person name="Ma D."/>
            <person name="Wang S."/>
            <person name="Liang W."/>
            <person name="Fang L."/>
            <person name="Cai C."/>
            <person name="Zhu X."/>
            <person name="Zhou B."/>
            <person name="Zhang Y."/>
            <person name="Chen Z."/>
            <person name="Xu S."/>
            <person name="Zhu R."/>
            <person name="Wang S."/>
            <person name="Zhang T."/>
            <person name="Zhao G."/>
        </authorList>
    </citation>
    <scope>NUCLEOTIDE SEQUENCE [LARGE SCALE GENOMIC DNA]</scope>
    <source>
        <strain evidence="2">cv. Xinhai21</strain>
        <tissue evidence="1">Leaf</tissue>
    </source>
</reference>
<dbReference type="AlphaFoldDB" id="A0A2P5W570"/>
<evidence type="ECO:0000313" key="1">
    <source>
        <dbReference type="EMBL" id="PPR86256.1"/>
    </source>
</evidence>
<dbReference type="EMBL" id="KZ669065">
    <property type="protein sequence ID" value="PPR86256.1"/>
    <property type="molecule type" value="Genomic_DNA"/>
</dbReference>
<gene>
    <name evidence="1" type="ORF">GOBAR_AA34437</name>
</gene>
<organism evidence="1 2">
    <name type="scientific">Gossypium barbadense</name>
    <name type="common">Sea Island cotton</name>
    <name type="synonym">Hibiscus barbadensis</name>
    <dbReference type="NCBI Taxonomy" id="3634"/>
    <lineage>
        <taxon>Eukaryota</taxon>
        <taxon>Viridiplantae</taxon>
        <taxon>Streptophyta</taxon>
        <taxon>Embryophyta</taxon>
        <taxon>Tracheophyta</taxon>
        <taxon>Spermatophyta</taxon>
        <taxon>Magnoliopsida</taxon>
        <taxon>eudicotyledons</taxon>
        <taxon>Gunneridae</taxon>
        <taxon>Pentapetalae</taxon>
        <taxon>rosids</taxon>
        <taxon>malvids</taxon>
        <taxon>Malvales</taxon>
        <taxon>Malvaceae</taxon>
        <taxon>Malvoideae</taxon>
        <taxon>Gossypium</taxon>
    </lineage>
</organism>
<sequence length="72" mass="8073">MKDLSTYATSNYLKHDNKPSPSIRVNFTVSFPSLPERPVTALLPAARDKMTSYFSVGSGHDRLNFMEPVDLI</sequence>
<proteinExistence type="predicted"/>